<dbReference type="PIRSF" id="PIRSF029477">
    <property type="entry name" value="UCP029477"/>
    <property type="match status" value="1"/>
</dbReference>
<protein>
    <submittedName>
        <fullName evidence="2">PA2169 family four-helix-bundle protein</fullName>
    </submittedName>
</protein>
<evidence type="ECO:0000313" key="3">
    <source>
        <dbReference type="Proteomes" id="UP000831290"/>
    </source>
</evidence>
<keyword evidence="3" id="KW-1185">Reference proteome</keyword>
<dbReference type="EMBL" id="CP094358">
    <property type="protein sequence ID" value="UOB16725.1"/>
    <property type="molecule type" value="Genomic_DNA"/>
</dbReference>
<dbReference type="InterPro" id="IPR009078">
    <property type="entry name" value="Ferritin-like_SF"/>
</dbReference>
<accession>A0A9E6ZM36</accession>
<dbReference type="InterPro" id="IPR019052">
    <property type="entry name" value="DUF2383"/>
</dbReference>
<evidence type="ECO:0000259" key="1">
    <source>
        <dbReference type="Pfam" id="PF09537"/>
    </source>
</evidence>
<dbReference type="AlphaFoldDB" id="A0A9E6ZM36"/>
<name>A0A9E6ZM36_9FLAO</name>
<dbReference type="InterPro" id="IPR016920">
    <property type="entry name" value="UCP029477"/>
</dbReference>
<dbReference type="NCBIfam" id="TIGR02284">
    <property type="entry name" value="PA2169 family four-helix-bundle protein"/>
    <property type="match status" value="1"/>
</dbReference>
<dbReference type="Gene3D" id="1.20.1260.10">
    <property type="match status" value="1"/>
</dbReference>
<reference evidence="2" key="1">
    <citation type="submission" date="2022-03" db="EMBL/GenBank/DDBJ databases">
        <title>Description of Abyssus ytuae gen. nov., sp. nov., a novel member of the family Flavobacteriaceae isolated from the sediment of Mariana Trench.</title>
        <authorList>
            <person name="Zhang J."/>
            <person name="Xu X."/>
        </authorList>
    </citation>
    <scope>NUCLEOTIDE SEQUENCE</scope>
    <source>
        <strain evidence="2">MT3330</strain>
    </source>
</reference>
<dbReference type="SUPFAM" id="SSF47240">
    <property type="entry name" value="Ferritin-like"/>
    <property type="match status" value="1"/>
</dbReference>
<evidence type="ECO:0000313" key="2">
    <source>
        <dbReference type="EMBL" id="UOB16725.1"/>
    </source>
</evidence>
<dbReference type="InterPro" id="IPR012347">
    <property type="entry name" value="Ferritin-like"/>
</dbReference>
<sequence>MSGYTEKMGNKLNELLERTYDAEKGFKNAAENVKNPSLKNYFNRKAQERYDFGHKLKTEIRSFGQDVEKGGSLAGTAHRAWMDLKSYFSSDNEEAILEEAIRGEKAAVKEYDDVLEDDTLPYSTKSLLIEQKNEIEKGLASIKRMEDIR</sequence>
<dbReference type="Pfam" id="PF09537">
    <property type="entry name" value="DUF2383"/>
    <property type="match status" value="1"/>
</dbReference>
<feature type="domain" description="DUF2383" evidence="1">
    <location>
        <begin position="9"/>
        <end position="117"/>
    </location>
</feature>
<dbReference type="InterPro" id="IPR011971">
    <property type="entry name" value="CHP02284"/>
</dbReference>
<dbReference type="KEGG" id="fbm:MQE35_13380"/>
<proteinExistence type="predicted"/>
<organism evidence="2 3">
    <name type="scientific">Abyssalbus ytuae</name>
    <dbReference type="NCBI Taxonomy" id="2926907"/>
    <lineage>
        <taxon>Bacteria</taxon>
        <taxon>Pseudomonadati</taxon>
        <taxon>Bacteroidota</taxon>
        <taxon>Flavobacteriia</taxon>
        <taxon>Flavobacteriales</taxon>
        <taxon>Flavobacteriaceae</taxon>
        <taxon>Abyssalbus</taxon>
    </lineage>
</organism>
<gene>
    <name evidence="2" type="ORF">MQE35_13380</name>
</gene>
<dbReference type="RefSeq" id="WP_255841961.1">
    <property type="nucleotide sequence ID" value="NZ_CP094358.1"/>
</dbReference>
<dbReference type="Proteomes" id="UP000831290">
    <property type="component" value="Chromosome"/>
</dbReference>